<name>A0A9P0D1T6_9CUCU</name>
<dbReference type="FunFam" id="3.30.160.60:FF:000594">
    <property type="entry name" value="Transcription factor HIVEP2"/>
    <property type="match status" value="1"/>
</dbReference>
<gene>
    <name evidence="12" type="ORF">PSYICH_LOCUS11401</name>
</gene>
<dbReference type="GO" id="GO:0000978">
    <property type="term" value="F:RNA polymerase II cis-regulatory region sequence-specific DNA binding"/>
    <property type="evidence" value="ECO:0007669"/>
    <property type="project" value="TreeGrafter"/>
</dbReference>
<dbReference type="Pfam" id="PF00096">
    <property type="entry name" value="zf-C2H2"/>
    <property type="match status" value="5"/>
</dbReference>
<dbReference type="GO" id="GO:0000981">
    <property type="term" value="F:DNA-binding transcription factor activity, RNA polymerase II-specific"/>
    <property type="evidence" value="ECO:0007669"/>
    <property type="project" value="TreeGrafter"/>
</dbReference>
<feature type="compositionally biased region" description="Low complexity" evidence="10">
    <location>
        <begin position="1084"/>
        <end position="1105"/>
    </location>
</feature>
<dbReference type="SUPFAM" id="SSF57667">
    <property type="entry name" value="beta-beta-alpha zinc fingers"/>
    <property type="match status" value="4"/>
</dbReference>
<organism evidence="12 13">
    <name type="scientific">Psylliodes chrysocephalus</name>
    <dbReference type="NCBI Taxonomy" id="3402493"/>
    <lineage>
        <taxon>Eukaryota</taxon>
        <taxon>Metazoa</taxon>
        <taxon>Ecdysozoa</taxon>
        <taxon>Arthropoda</taxon>
        <taxon>Hexapoda</taxon>
        <taxon>Insecta</taxon>
        <taxon>Pterygota</taxon>
        <taxon>Neoptera</taxon>
        <taxon>Endopterygota</taxon>
        <taxon>Coleoptera</taxon>
        <taxon>Polyphaga</taxon>
        <taxon>Cucujiformia</taxon>
        <taxon>Chrysomeloidea</taxon>
        <taxon>Chrysomelidae</taxon>
        <taxon>Galerucinae</taxon>
        <taxon>Alticini</taxon>
        <taxon>Psylliodes</taxon>
    </lineage>
</organism>
<feature type="compositionally biased region" description="Basic residues" evidence="10">
    <location>
        <begin position="1074"/>
        <end position="1083"/>
    </location>
</feature>
<dbReference type="SMART" id="SM00355">
    <property type="entry name" value="ZnF_C2H2"/>
    <property type="match status" value="8"/>
</dbReference>
<feature type="domain" description="C2H2-type" evidence="11">
    <location>
        <begin position="212"/>
        <end position="241"/>
    </location>
</feature>
<dbReference type="PROSITE" id="PS50157">
    <property type="entry name" value="ZINC_FINGER_C2H2_2"/>
    <property type="match status" value="7"/>
</dbReference>
<dbReference type="EMBL" id="OV651817">
    <property type="protein sequence ID" value="CAH1110550.1"/>
    <property type="molecule type" value="Genomic_DNA"/>
</dbReference>
<dbReference type="InterPro" id="IPR013087">
    <property type="entry name" value="Znf_C2H2_type"/>
</dbReference>
<evidence type="ECO:0000256" key="10">
    <source>
        <dbReference type="SAM" id="MobiDB-lite"/>
    </source>
</evidence>
<evidence type="ECO:0000256" key="5">
    <source>
        <dbReference type="ARBA" id="ARBA00022833"/>
    </source>
</evidence>
<feature type="domain" description="C2H2-type" evidence="11">
    <location>
        <begin position="1567"/>
        <end position="1594"/>
    </location>
</feature>
<dbReference type="InterPro" id="IPR051969">
    <property type="entry name" value="Zinc-finger_DNA-bd_regulators"/>
</dbReference>
<dbReference type="GO" id="GO:0008270">
    <property type="term" value="F:zinc ion binding"/>
    <property type="evidence" value="ECO:0007669"/>
    <property type="project" value="UniProtKB-KW"/>
</dbReference>
<keyword evidence="4 9" id="KW-0863">Zinc-finger</keyword>
<evidence type="ECO:0000256" key="4">
    <source>
        <dbReference type="ARBA" id="ARBA00022771"/>
    </source>
</evidence>
<feature type="compositionally biased region" description="Acidic residues" evidence="10">
    <location>
        <begin position="1106"/>
        <end position="1117"/>
    </location>
</feature>
<proteinExistence type="predicted"/>
<dbReference type="InterPro" id="IPR003604">
    <property type="entry name" value="Matrin/U1-like-C_Znf_C2H2"/>
</dbReference>
<dbReference type="GO" id="GO:0005634">
    <property type="term" value="C:nucleus"/>
    <property type="evidence" value="ECO:0007669"/>
    <property type="project" value="UniProtKB-SubCell"/>
</dbReference>
<dbReference type="OrthoDB" id="10042249at2759"/>
<dbReference type="Gene3D" id="3.30.160.60">
    <property type="entry name" value="Classic Zinc Finger"/>
    <property type="match status" value="7"/>
</dbReference>
<keyword evidence="5" id="KW-0862">Zinc</keyword>
<dbReference type="InterPro" id="IPR036236">
    <property type="entry name" value="Znf_C2H2_sf"/>
</dbReference>
<keyword evidence="8" id="KW-0539">Nucleus</keyword>
<dbReference type="PANTHER" id="PTHR45944:SF2">
    <property type="entry name" value="SCHNURRI, ISOFORM F"/>
    <property type="match status" value="1"/>
</dbReference>
<feature type="domain" description="C2H2-type" evidence="11">
    <location>
        <begin position="184"/>
        <end position="211"/>
    </location>
</feature>
<reference evidence="12" key="1">
    <citation type="submission" date="2022-01" db="EMBL/GenBank/DDBJ databases">
        <authorList>
            <person name="King R."/>
        </authorList>
    </citation>
    <scope>NUCLEOTIDE SEQUENCE</scope>
</reference>
<feature type="domain" description="C2H2-type" evidence="11">
    <location>
        <begin position="1030"/>
        <end position="1057"/>
    </location>
</feature>
<keyword evidence="3" id="KW-0677">Repeat</keyword>
<feature type="region of interest" description="Disordered" evidence="10">
    <location>
        <begin position="1134"/>
        <end position="1153"/>
    </location>
</feature>
<dbReference type="Proteomes" id="UP001153636">
    <property type="component" value="Chromosome 5"/>
</dbReference>
<evidence type="ECO:0000256" key="6">
    <source>
        <dbReference type="ARBA" id="ARBA00023015"/>
    </source>
</evidence>
<evidence type="ECO:0000256" key="1">
    <source>
        <dbReference type="ARBA" id="ARBA00004123"/>
    </source>
</evidence>
<evidence type="ECO:0000259" key="11">
    <source>
        <dbReference type="PROSITE" id="PS50157"/>
    </source>
</evidence>
<feature type="domain" description="C2H2-type" evidence="11">
    <location>
        <begin position="1058"/>
        <end position="1087"/>
    </location>
</feature>
<evidence type="ECO:0000256" key="3">
    <source>
        <dbReference type="ARBA" id="ARBA00022737"/>
    </source>
</evidence>
<keyword evidence="13" id="KW-1185">Reference proteome</keyword>
<evidence type="ECO:0000256" key="7">
    <source>
        <dbReference type="ARBA" id="ARBA00023163"/>
    </source>
</evidence>
<feature type="compositionally biased region" description="Low complexity" evidence="10">
    <location>
        <begin position="1623"/>
        <end position="1632"/>
    </location>
</feature>
<dbReference type="FunFam" id="3.30.160.60:FF:000145">
    <property type="entry name" value="Zinc finger protein 574"/>
    <property type="match status" value="2"/>
</dbReference>
<evidence type="ECO:0000313" key="12">
    <source>
        <dbReference type="EMBL" id="CAH1110550.1"/>
    </source>
</evidence>
<accession>A0A9P0D1T6</accession>
<feature type="domain" description="C2H2-type" evidence="11">
    <location>
        <begin position="1637"/>
        <end position="1666"/>
    </location>
</feature>
<keyword evidence="6" id="KW-0805">Transcription regulation</keyword>
<sequence>MENIDSYLHKKFKKQVNVDAKIQNDKENKNVSYTEQNAEKIEKKENHNQVDHHLYEIERFDNKDSVPNQSTNSSSFTVNANFVKSSISVGNQQPSNSYISYVVSKQFDHQPVSFDTKFKPQTNYLDSTSSILDTVYPTQNYKYTEETYVPYTQQDEYSSRTEDIPGVKHEEIQPTPDKNTNGKYVCHYCNLVCSKPSVLQKHIRAHTNERPYPCESCGFSFKTKSNLYKHCRSRTHANRLMGSKTQEATSEIDTLKTPTYSPNYITSKEEQQKPYKPRFHTTKVFDNISTENTEEEPFSQNNPTSEFVTHQINEIINRNNLVVNSNNQFLQKEVPQLEFRYNKEPVYERPTDEPLNLTNKNRKRSLSEVSEPVIQKSLIKELLLKNLSSSDMQCPYCKMIFQTVTELDVHKYRSCKGKPSGAKYTRSSSVNVASILTHNKNAFDNIPQLQNTVFPLNSPGPFLGKTRLIDSDKTKSFSFDSGHLPLISPGEPSPSPNYLLSPIPFEKDKKSKIKLFGGEVKVHSSGETKSFKIDGKDDKFEQESNYVDYGSKLSENRVVKTSLHSGGTVLTNNTNYKQEIKTPQEVMMISPNLDIVNYNKSRFTFEKPPEMSTERVQDIMVQSSEILKSPKLYPDESSPLYKNIMDFSQKAIKMLTPNIRPPIFPASTKPSFNNVNRENKGELKIVNPKPKLTETNYLESKQPNLYNPLNLYVNGKVVRHVPGMPGPVAPETSEYSSNIVAVTKPSPQPTTPLAPLIIDRPRSNTKMNDNQIERAADRVLFLQPEKVPERPIKSPNNVIQNEKNNKITNNFLQPEKISERLSKSPKLDNADLGSKNIVNKIGDQKINDVKSTEEIKKFARPNSLALKPTMASLKQHHGLTPTMFNQILISPDTPRVAKKYAEHFLHGNYFSYLGLKSSTRPVYCTLNKTQPFYVPFFKKLSMYSEWRQQDTKQDKLYASQYDSRQKNQRYTVAGKTSADLIIHSSYKFIISETSSNSEKEDEPQKSNAILGGYESNDDYIYVRGRGRGRYVCDQCGIRCKKPSMLKKHIRTHSNDRPYTCSHCNFSFKTKGNLTKHMKSKAHSKNSTNSNGSSSSSAQQSAQSSESDTDDSGMDSSDESTRQQEHEAAYGLLSLSQKPSQTSEVDKTQLHTCPSETFMTTEEIAHFSKSNYAKNKILNEPNSTRNSFNSTDLEKVNNAFAVTETSESQNIRIYLGMGSISRPLTYPYTSILSVEKEALPSPKGFEVESRIPENVSVSPEVKSIKQFHVIQKYASQPKISPKISENSVRETVPRKTEYNYSTADNVILNNVKNIVTNPNRPLPTLKINDVVVTNDNVSDIRKRKFPVSEPLSKNKLQRNDDVIDLSMTNNQEKIVNGLAEDRILNNCMPLESLKDDSLRLTESKKKVDNFRPSEPQENIDCMPVETQKNVANEIFNTLHKVPSQRFEMNEEQEEHLVYKPTESTNNNGTVIILRALPSEEQVNINYHDINNEESIKGGPYDNSAMETLADIATKQVKLEKNTLAKSVASEFLKLATKNENMDGCRDSVNFGPVNKDVNEIMGKSEGNKSCTICSKSFNKPSQLRLHMNIHYLERPFRCDSCSVSFRTKGHLQKHERSASHHNKLSSSPALSSSEPRPFKCSDCSIAFRIHGHLAKHLRSKMHIQKLECLAKIPFGLYAELERSNSLLTEINTCDGDQCLESLKTLAKKVFVNDPNKLNQLEPRENISAD</sequence>
<dbReference type="PROSITE" id="PS00028">
    <property type="entry name" value="ZINC_FINGER_C2H2_1"/>
    <property type="match status" value="7"/>
</dbReference>
<feature type="region of interest" description="Disordered" evidence="10">
    <location>
        <begin position="1074"/>
        <end position="1125"/>
    </location>
</feature>
<keyword evidence="2" id="KW-0479">Metal-binding</keyword>
<keyword evidence="7" id="KW-0804">Transcription</keyword>
<evidence type="ECO:0000313" key="13">
    <source>
        <dbReference type="Proteomes" id="UP001153636"/>
    </source>
</evidence>
<comment type="subcellular location">
    <subcellularLocation>
        <location evidence="1">Nucleus</location>
    </subcellularLocation>
</comment>
<feature type="region of interest" description="Disordered" evidence="10">
    <location>
        <begin position="1611"/>
        <end position="1635"/>
    </location>
</feature>
<evidence type="ECO:0000256" key="9">
    <source>
        <dbReference type="PROSITE-ProRule" id="PRU00042"/>
    </source>
</evidence>
<evidence type="ECO:0000256" key="8">
    <source>
        <dbReference type="ARBA" id="ARBA00023242"/>
    </source>
</evidence>
<dbReference type="SMART" id="SM00451">
    <property type="entry name" value="ZnF_U1"/>
    <property type="match status" value="4"/>
</dbReference>
<evidence type="ECO:0000256" key="2">
    <source>
        <dbReference type="ARBA" id="ARBA00022723"/>
    </source>
</evidence>
<protein>
    <recommendedName>
        <fullName evidence="11">C2H2-type domain-containing protein</fullName>
    </recommendedName>
</protein>
<feature type="region of interest" description="Disordered" evidence="10">
    <location>
        <begin position="742"/>
        <end position="764"/>
    </location>
</feature>
<dbReference type="PANTHER" id="PTHR45944">
    <property type="entry name" value="SCHNURRI, ISOFORM F"/>
    <property type="match status" value="1"/>
</dbReference>
<feature type="domain" description="C2H2-type" evidence="11">
    <location>
        <begin position="1595"/>
        <end position="1624"/>
    </location>
</feature>